<dbReference type="Gene3D" id="2.40.50.40">
    <property type="match status" value="1"/>
</dbReference>
<dbReference type="PROSITE" id="PS50930">
    <property type="entry name" value="HTH_LYTTR"/>
    <property type="match status" value="1"/>
</dbReference>
<dbReference type="Proteomes" id="UP001597218">
    <property type="component" value="Unassembled WGS sequence"/>
</dbReference>
<evidence type="ECO:0000313" key="3">
    <source>
        <dbReference type="Proteomes" id="UP001597218"/>
    </source>
</evidence>
<dbReference type="SMART" id="SM00850">
    <property type="entry name" value="LytTR"/>
    <property type="match status" value="1"/>
</dbReference>
<dbReference type="GO" id="GO:0003677">
    <property type="term" value="F:DNA binding"/>
    <property type="evidence" value="ECO:0007669"/>
    <property type="project" value="UniProtKB-KW"/>
</dbReference>
<accession>A0ABW4SFS3</accession>
<dbReference type="Pfam" id="PF04397">
    <property type="entry name" value="LytTR"/>
    <property type="match status" value="1"/>
</dbReference>
<organism evidence="2 3">
    <name type="scientific">Sporosarcina siberiensis</name>
    <dbReference type="NCBI Taxonomy" id="1365606"/>
    <lineage>
        <taxon>Bacteria</taxon>
        <taxon>Bacillati</taxon>
        <taxon>Bacillota</taxon>
        <taxon>Bacilli</taxon>
        <taxon>Bacillales</taxon>
        <taxon>Caryophanaceae</taxon>
        <taxon>Sporosarcina</taxon>
    </lineage>
</organism>
<comment type="caution">
    <text evidence="2">The sequence shown here is derived from an EMBL/GenBank/DDBJ whole genome shotgun (WGS) entry which is preliminary data.</text>
</comment>
<dbReference type="InterPro" id="IPR007492">
    <property type="entry name" value="LytTR_DNA-bd_dom"/>
</dbReference>
<evidence type="ECO:0000259" key="1">
    <source>
        <dbReference type="PROSITE" id="PS50930"/>
    </source>
</evidence>
<dbReference type="Gene3D" id="2.20.25.10">
    <property type="match status" value="1"/>
</dbReference>
<feature type="domain" description="HTH LytTR-type" evidence="1">
    <location>
        <begin position="132"/>
        <end position="236"/>
    </location>
</feature>
<name>A0ABW4SFS3_9BACL</name>
<reference evidence="3" key="1">
    <citation type="journal article" date="2019" name="Int. J. Syst. Evol. Microbiol.">
        <title>The Global Catalogue of Microorganisms (GCM) 10K type strain sequencing project: providing services to taxonomists for standard genome sequencing and annotation.</title>
        <authorList>
            <consortium name="The Broad Institute Genomics Platform"/>
            <consortium name="The Broad Institute Genome Sequencing Center for Infectious Disease"/>
            <person name="Wu L."/>
            <person name="Ma J."/>
        </authorList>
    </citation>
    <scope>NUCLEOTIDE SEQUENCE [LARGE SCALE GENOMIC DNA]</scope>
    <source>
        <strain evidence="3">CGMCC 4.7177</strain>
    </source>
</reference>
<sequence length="236" mass="27278">MTIRAFDEKQKNEQPLTGRYISVEFLNSTSLLDVVGELFSDEISIAVTNTTEYIYYRPSKRVDLKIRPGDPVREGTIAYKAIAQNQKVSEFINRELFGVPYHGMAVPFHKNGLIEGCVLAIHPTFTDGQIVVTVKTTDGWIPTHFSDVRYIEVKDRKTYVYAKEFFGTHKNTLQEFEYILPRKSFVRCHRSYIVNVNHIRAIYPDTHSTFVLAMDDQTRIPVSQSYSSYFRKLLGF</sequence>
<dbReference type="EMBL" id="JBHUGI010000025">
    <property type="protein sequence ID" value="MFD1928318.1"/>
    <property type="molecule type" value="Genomic_DNA"/>
</dbReference>
<dbReference type="InterPro" id="IPR046947">
    <property type="entry name" value="LytR-like"/>
</dbReference>
<protein>
    <submittedName>
        <fullName evidence="2">LytTR family DNA-binding domain-containing protein</fullName>
    </submittedName>
</protein>
<keyword evidence="2" id="KW-0238">DNA-binding</keyword>
<evidence type="ECO:0000313" key="2">
    <source>
        <dbReference type="EMBL" id="MFD1928318.1"/>
    </source>
</evidence>
<dbReference type="PANTHER" id="PTHR37299:SF4">
    <property type="entry name" value="TRANSCRIPTIONAL REGULATOR"/>
    <property type="match status" value="1"/>
</dbReference>
<gene>
    <name evidence="2" type="ORF">ACFSFY_09620</name>
</gene>
<keyword evidence="3" id="KW-1185">Reference proteome</keyword>
<dbReference type="PANTHER" id="PTHR37299">
    <property type="entry name" value="TRANSCRIPTIONAL REGULATOR-RELATED"/>
    <property type="match status" value="1"/>
</dbReference>
<dbReference type="RefSeq" id="WP_381537574.1">
    <property type="nucleotide sequence ID" value="NZ_JBHUGI010000025.1"/>
</dbReference>
<proteinExistence type="predicted"/>